<dbReference type="PRINTS" id="PR00111">
    <property type="entry name" value="ABHYDROLASE"/>
</dbReference>
<protein>
    <submittedName>
        <fullName evidence="2">Alpha/beta hydrolase</fullName>
    </submittedName>
</protein>
<reference evidence="2 3" key="1">
    <citation type="submission" date="2020-04" db="EMBL/GenBank/DDBJ databases">
        <title>CFH 90308 Microbacterium sp.</title>
        <authorList>
            <person name="Nie G."/>
            <person name="Ming H."/>
            <person name="Xia T."/>
        </authorList>
    </citation>
    <scope>NUCLEOTIDE SEQUENCE [LARGE SCALE GENOMIC DNA]</scope>
    <source>
        <strain evidence="2 3">CFH 90308</strain>
    </source>
</reference>
<dbReference type="PANTHER" id="PTHR43194:SF2">
    <property type="entry name" value="PEROXISOMAL MEMBRANE PROTEIN LPX1"/>
    <property type="match status" value="1"/>
</dbReference>
<evidence type="ECO:0000313" key="2">
    <source>
        <dbReference type="EMBL" id="NLP85756.1"/>
    </source>
</evidence>
<dbReference type="InterPro" id="IPR000073">
    <property type="entry name" value="AB_hydrolase_1"/>
</dbReference>
<evidence type="ECO:0000259" key="1">
    <source>
        <dbReference type="Pfam" id="PF00561"/>
    </source>
</evidence>
<keyword evidence="3" id="KW-1185">Reference proteome</keyword>
<name>A0ABX1KFC5_9MICO</name>
<dbReference type="Gene3D" id="3.40.50.1820">
    <property type="entry name" value="alpha/beta hydrolase"/>
    <property type="match status" value="1"/>
</dbReference>
<dbReference type="EMBL" id="JABACI010000005">
    <property type="protein sequence ID" value="NLP85756.1"/>
    <property type="molecule type" value="Genomic_DNA"/>
</dbReference>
<feature type="domain" description="AB hydrolase-1" evidence="1">
    <location>
        <begin position="30"/>
        <end position="277"/>
    </location>
</feature>
<evidence type="ECO:0000313" key="3">
    <source>
        <dbReference type="Proteomes" id="UP001429745"/>
    </source>
</evidence>
<gene>
    <name evidence="2" type="ORF">HF576_18125</name>
</gene>
<sequence>MNAARNTIELTGAVVSYLEWVPARPIGLTVVLLHGGGADNAELSWGLFGAVLADNGYRVIAPDHPGFGHSAPADWPLTQADLVRYVGELIDALAPSDYVLGGLSLGGGLTLGHLLERPGDAMGAMLFGSFGIMPRLSDGPLGGLSHFATAMMLRTGMLAALTRSYSRSASAMERGLREIVRNPGARTPALVDAVIAEAASGNGMRVFGEWQRDQVRWSTLRTDYTARLASIHTPILLVHGSRDSGVPIARARVAARLLPDARLLAVEDAGHWVQRDRPDVVLPAVRRFLDRLR</sequence>
<keyword evidence="2" id="KW-0378">Hydrolase</keyword>
<dbReference type="InterPro" id="IPR050228">
    <property type="entry name" value="Carboxylesterase_BioH"/>
</dbReference>
<dbReference type="RefSeq" id="WP_168914225.1">
    <property type="nucleotide sequence ID" value="NZ_JABACI010000005.1"/>
</dbReference>
<dbReference type="SUPFAM" id="SSF53474">
    <property type="entry name" value="alpha/beta-Hydrolases"/>
    <property type="match status" value="1"/>
</dbReference>
<dbReference type="GO" id="GO:0016787">
    <property type="term" value="F:hydrolase activity"/>
    <property type="evidence" value="ECO:0007669"/>
    <property type="project" value="UniProtKB-KW"/>
</dbReference>
<dbReference type="Pfam" id="PF00561">
    <property type="entry name" value="Abhydrolase_1"/>
    <property type="match status" value="1"/>
</dbReference>
<dbReference type="InterPro" id="IPR000639">
    <property type="entry name" value="Epox_hydrolase-like"/>
</dbReference>
<accession>A0ABX1KFC5</accession>
<dbReference type="InterPro" id="IPR029058">
    <property type="entry name" value="AB_hydrolase_fold"/>
</dbReference>
<dbReference type="PANTHER" id="PTHR43194">
    <property type="entry name" value="HYDROLASE ALPHA/BETA FOLD FAMILY"/>
    <property type="match status" value="1"/>
</dbReference>
<dbReference type="PRINTS" id="PR00412">
    <property type="entry name" value="EPOXHYDRLASE"/>
</dbReference>
<dbReference type="Proteomes" id="UP001429745">
    <property type="component" value="Unassembled WGS sequence"/>
</dbReference>
<proteinExistence type="predicted"/>
<organism evidence="2 3">
    <name type="scientific">Microbacterium salsuginis</name>
    <dbReference type="NCBI Taxonomy" id="2722803"/>
    <lineage>
        <taxon>Bacteria</taxon>
        <taxon>Bacillati</taxon>
        <taxon>Actinomycetota</taxon>
        <taxon>Actinomycetes</taxon>
        <taxon>Micrococcales</taxon>
        <taxon>Microbacteriaceae</taxon>
        <taxon>Microbacterium</taxon>
    </lineage>
</organism>
<comment type="caution">
    <text evidence="2">The sequence shown here is derived from an EMBL/GenBank/DDBJ whole genome shotgun (WGS) entry which is preliminary data.</text>
</comment>